<dbReference type="Pfam" id="PF08482">
    <property type="entry name" value="HrpB_C"/>
    <property type="match status" value="1"/>
</dbReference>
<evidence type="ECO:0000256" key="2">
    <source>
        <dbReference type="ARBA" id="ARBA00022806"/>
    </source>
</evidence>
<organism evidence="4">
    <name type="scientific">uncultured bacterium fosmid pJB65E1</name>
    <dbReference type="NCBI Taxonomy" id="1478066"/>
    <lineage>
        <taxon>Bacteria</taxon>
        <taxon>environmental samples</taxon>
    </lineage>
</organism>
<feature type="domain" description="ATP-dependent RNA helicase HrpB C-terminal" evidence="3">
    <location>
        <begin position="2"/>
        <end position="115"/>
    </location>
</feature>
<dbReference type="GO" id="GO:0016787">
    <property type="term" value="F:hydrolase activity"/>
    <property type="evidence" value="ECO:0007669"/>
    <property type="project" value="UniProtKB-KW"/>
</dbReference>
<proteinExistence type="predicted"/>
<dbReference type="EMBL" id="KF540238">
    <property type="protein sequence ID" value="AIF26585.1"/>
    <property type="molecule type" value="Genomic_DNA"/>
</dbReference>
<name>A0A0H3U7W1_9BACT</name>
<protein>
    <recommendedName>
        <fullName evidence="3">ATP-dependent RNA helicase HrpB C-terminal domain-containing protein</fullName>
    </recommendedName>
</protein>
<keyword evidence="2" id="KW-0547">Nucleotide-binding</keyword>
<sequence length="128" mass="14767">MCEVLWGMLSYGQQQEVRSIAPSHITVPAGSEIRLEYRLGTEAPVLRVRLQECFGLADTPAVDRGRRPVLMELLSPGFKPVQLTSDLRSFWSGTYFEVRKELRRRYPKHSWPENPLEAEAVRGVQKRR</sequence>
<keyword evidence="2" id="KW-0067">ATP-binding</keyword>
<keyword evidence="2" id="KW-0347">Helicase</keyword>
<evidence type="ECO:0000256" key="1">
    <source>
        <dbReference type="ARBA" id="ARBA00022801"/>
    </source>
</evidence>
<dbReference type="GO" id="GO:0004386">
    <property type="term" value="F:helicase activity"/>
    <property type="evidence" value="ECO:0007669"/>
    <property type="project" value="UniProtKB-KW"/>
</dbReference>
<reference evidence="4" key="1">
    <citation type="submission" date="2013-08" db="EMBL/GenBank/DDBJ databases">
        <title>Comparison of modified E. coli strains.</title>
        <authorList>
            <person name="Juergensen J."/>
            <person name="Bonge A."/>
            <person name="Streit W.R."/>
        </authorList>
    </citation>
    <scope>NUCLEOTIDE SEQUENCE</scope>
</reference>
<evidence type="ECO:0000259" key="3">
    <source>
        <dbReference type="Pfam" id="PF08482"/>
    </source>
</evidence>
<dbReference type="PANTHER" id="PTHR43519">
    <property type="entry name" value="ATP-DEPENDENT RNA HELICASE HRPB"/>
    <property type="match status" value="1"/>
</dbReference>
<evidence type="ECO:0000313" key="4">
    <source>
        <dbReference type="EMBL" id="AIF26585.1"/>
    </source>
</evidence>
<accession>A0A0H3U7W1</accession>
<keyword evidence="1" id="KW-0378">Hydrolase</keyword>
<dbReference type="InterPro" id="IPR013689">
    <property type="entry name" value="RNA_helicase_ATP-dep_HrpB_C"/>
</dbReference>
<dbReference type="AlphaFoldDB" id="A0A0H3U7W1"/>
<dbReference type="PANTHER" id="PTHR43519:SF1">
    <property type="entry name" value="ATP-DEPENDENT RNA HELICASE HRPB"/>
    <property type="match status" value="1"/>
</dbReference>